<keyword evidence="3" id="KW-1185">Reference proteome</keyword>
<gene>
    <name evidence="2" type="ORF">CC78DRAFT_148800</name>
</gene>
<name>A0A9P4N1V0_9PLEO</name>
<dbReference type="OrthoDB" id="329272at2759"/>
<sequence length="276" mass="30898">MTSFGFSTGVGTEFLATLPPPREDLKDWDNTKPFNQQPTTVPQVFRDAMSVREEVYGEQGVPLEAEFDEDDPRSWHFVVYASVASTSSPPPQIRADSPANTAEDARRSSATAQRLPIGTIRLIPPPHPPNKYKQDKHPDADPPPGEVKHPNEPYIKLGRLAVLVPYRGMSLAKLLINTALDFASKNPERIRPPPSPTTMELANQLGKAVEDSVIWKGLAMVHAQVSVAHLWAKHGFSEELVTKDGEVEIDKEEHWWEEGIEHLGMWKRLKLDHGRL</sequence>
<dbReference type="AlphaFoldDB" id="A0A9P4N1V0"/>
<dbReference type="Proteomes" id="UP000800093">
    <property type="component" value="Unassembled WGS sequence"/>
</dbReference>
<dbReference type="InterPro" id="IPR016181">
    <property type="entry name" value="Acyl_CoA_acyltransferase"/>
</dbReference>
<comment type="caution">
    <text evidence="2">The sequence shown here is derived from an EMBL/GenBank/DDBJ whole genome shotgun (WGS) entry which is preliminary data.</text>
</comment>
<reference evidence="3" key="1">
    <citation type="journal article" date="2020" name="Stud. Mycol.">
        <title>101 Dothideomycetes genomes: A test case for predicting lifestyles and emergence of pathogens.</title>
        <authorList>
            <person name="Haridas S."/>
            <person name="Albert R."/>
            <person name="Binder M."/>
            <person name="Bloem J."/>
            <person name="LaButti K."/>
            <person name="Salamov A."/>
            <person name="Andreopoulos B."/>
            <person name="Baker S."/>
            <person name="Barry K."/>
            <person name="Bills G."/>
            <person name="Bluhm B."/>
            <person name="Cannon C."/>
            <person name="Castanera R."/>
            <person name="Culley D."/>
            <person name="Daum C."/>
            <person name="Ezra D."/>
            <person name="Gonzalez J."/>
            <person name="Henrissat B."/>
            <person name="Kuo A."/>
            <person name="Liang C."/>
            <person name="Lipzen A."/>
            <person name="Lutzoni F."/>
            <person name="Magnuson J."/>
            <person name="Mondo S."/>
            <person name="Nolan M."/>
            <person name="Ohm R."/>
            <person name="Pangilinan J."/>
            <person name="Park H.-J."/>
            <person name="Ramirez L."/>
            <person name="Alfaro M."/>
            <person name="Sun H."/>
            <person name="Tritt A."/>
            <person name="Yoshinaga Y."/>
            <person name="Zwiers L.-H."/>
            <person name="Turgeon B."/>
            <person name="Goodwin S."/>
            <person name="Spatafora J."/>
            <person name="Crous P."/>
            <person name="Grigoriev I."/>
        </authorList>
    </citation>
    <scope>NUCLEOTIDE SEQUENCE [LARGE SCALE GENOMIC DNA]</scope>
    <source>
        <strain evidence="3">CBS 304.66</strain>
    </source>
</reference>
<feature type="compositionally biased region" description="Basic and acidic residues" evidence="1">
    <location>
        <begin position="132"/>
        <end position="151"/>
    </location>
</feature>
<dbReference type="Gene3D" id="3.40.630.30">
    <property type="match status" value="1"/>
</dbReference>
<accession>A0A9P4N1V0</accession>
<organism evidence="2 3">
    <name type="scientific">Lojkania enalia</name>
    <dbReference type="NCBI Taxonomy" id="147567"/>
    <lineage>
        <taxon>Eukaryota</taxon>
        <taxon>Fungi</taxon>
        <taxon>Dikarya</taxon>
        <taxon>Ascomycota</taxon>
        <taxon>Pezizomycotina</taxon>
        <taxon>Dothideomycetes</taxon>
        <taxon>Pleosporomycetidae</taxon>
        <taxon>Pleosporales</taxon>
        <taxon>Pleosporales incertae sedis</taxon>
        <taxon>Lojkania</taxon>
    </lineage>
</organism>
<evidence type="ECO:0000256" key="1">
    <source>
        <dbReference type="SAM" id="MobiDB-lite"/>
    </source>
</evidence>
<feature type="region of interest" description="Disordered" evidence="1">
    <location>
        <begin position="1"/>
        <end position="43"/>
    </location>
</feature>
<dbReference type="SUPFAM" id="SSF55729">
    <property type="entry name" value="Acyl-CoA N-acyltransferases (Nat)"/>
    <property type="match status" value="1"/>
</dbReference>
<proteinExistence type="predicted"/>
<evidence type="ECO:0000313" key="2">
    <source>
        <dbReference type="EMBL" id="KAF2266490.1"/>
    </source>
</evidence>
<feature type="region of interest" description="Disordered" evidence="1">
    <location>
        <begin position="86"/>
        <end position="152"/>
    </location>
</feature>
<dbReference type="EMBL" id="ML986598">
    <property type="protein sequence ID" value="KAF2266490.1"/>
    <property type="molecule type" value="Genomic_DNA"/>
</dbReference>
<feature type="compositionally biased region" description="Basic and acidic residues" evidence="1">
    <location>
        <begin position="21"/>
        <end position="30"/>
    </location>
</feature>
<evidence type="ECO:0000313" key="3">
    <source>
        <dbReference type="Proteomes" id="UP000800093"/>
    </source>
</evidence>
<feature type="compositionally biased region" description="Polar residues" evidence="1">
    <location>
        <begin position="32"/>
        <end position="42"/>
    </location>
</feature>
<feature type="compositionally biased region" description="Polar residues" evidence="1">
    <location>
        <begin position="1"/>
        <end position="10"/>
    </location>
</feature>
<protein>
    <submittedName>
        <fullName evidence="2">Uncharacterized protein</fullName>
    </submittedName>
</protein>